<name>A0AAP0QV86_9ROSI</name>
<feature type="domain" description="Small EDRK-rich factor-like N-terminal" evidence="2">
    <location>
        <begin position="3"/>
        <end position="36"/>
    </location>
</feature>
<dbReference type="PANTHER" id="PTHR33788">
    <property type="entry name" value="OS07G0114300 PROTEIN"/>
    <property type="match status" value="1"/>
</dbReference>
<feature type="compositionally biased region" description="Basic and acidic residues" evidence="1">
    <location>
        <begin position="11"/>
        <end position="21"/>
    </location>
</feature>
<dbReference type="EMBL" id="JBCGBO010000003">
    <property type="protein sequence ID" value="KAK9215759.1"/>
    <property type="molecule type" value="Genomic_DNA"/>
</dbReference>
<dbReference type="SUPFAM" id="SSF118359">
    <property type="entry name" value="Expressed protein At2g23090/F21P24.15"/>
    <property type="match status" value="1"/>
</dbReference>
<dbReference type="InterPro" id="IPR039713">
    <property type="entry name" value="At2g23090-like"/>
</dbReference>
<sequence>MGGGNGQKSKMAREKNMEKQRAAGKGSQLESNKKAMSIQSVILLTMDTVGGYRSHRPRIAVLLGYNICHCRLLDVVMFSYSILKRDECKSDERKSFFFGFVAVDCSARYACRRSFAPHLR</sequence>
<dbReference type="InterPro" id="IPR007513">
    <property type="entry name" value="SERF-like_N"/>
</dbReference>
<reference evidence="3 4" key="1">
    <citation type="submission" date="2024-05" db="EMBL/GenBank/DDBJ databases">
        <title>Haplotype-resolved chromosome-level genome assembly of Huyou (Citrus changshanensis).</title>
        <authorList>
            <person name="Miao C."/>
            <person name="Chen W."/>
            <person name="Wu Y."/>
            <person name="Wang L."/>
            <person name="Zhao S."/>
            <person name="Grierson D."/>
            <person name="Xu C."/>
            <person name="Chen K."/>
        </authorList>
    </citation>
    <scope>NUCLEOTIDE SEQUENCE [LARGE SCALE GENOMIC DNA]</scope>
    <source>
        <strain evidence="3">01-14</strain>
        <tissue evidence="3">Leaf</tissue>
    </source>
</reference>
<dbReference type="InterPro" id="IPR026939">
    <property type="entry name" value="ZNF706/At2g23090_sf"/>
</dbReference>
<evidence type="ECO:0000256" key="1">
    <source>
        <dbReference type="SAM" id="MobiDB-lite"/>
    </source>
</evidence>
<feature type="region of interest" description="Disordered" evidence="1">
    <location>
        <begin position="1"/>
        <end position="32"/>
    </location>
</feature>
<organism evidence="3 4">
    <name type="scientific">Citrus x changshan-huyou</name>
    <dbReference type="NCBI Taxonomy" id="2935761"/>
    <lineage>
        <taxon>Eukaryota</taxon>
        <taxon>Viridiplantae</taxon>
        <taxon>Streptophyta</taxon>
        <taxon>Embryophyta</taxon>
        <taxon>Tracheophyta</taxon>
        <taxon>Spermatophyta</taxon>
        <taxon>Magnoliopsida</taxon>
        <taxon>eudicotyledons</taxon>
        <taxon>Gunneridae</taxon>
        <taxon>Pentapetalae</taxon>
        <taxon>rosids</taxon>
        <taxon>malvids</taxon>
        <taxon>Sapindales</taxon>
        <taxon>Rutaceae</taxon>
        <taxon>Aurantioideae</taxon>
        <taxon>Citrus</taxon>
    </lineage>
</organism>
<evidence type="ECO:0000313" key="4">
    <source>
        <dbReference type="Proteomes" id="UP001428341"/>
    </source>
</evidence>
<dbReference type="Pfam" id="PF04419">
    <property type="entry name" value="SERF-like_N"/>
    <property type="match status" value="1"/>
</dbReference>
<evidence type="ECO:0000313" key="3">
    <source>
        <dbReference type="EMBL" id="KAK9215759.1"/>
    </source>
</evidence>
<dbReference type="PANTHER" id="PTHR33788:SF1">
    <property type="entry name" value="ZINC-BINDING PROTEIN"/>
    <property type="match status" value="1"/>
</dbReference>
<dbReference type="AlphaFoldDB" id="A0AAP0QV86"/>
<accession>A0AAP0QV86</accession>
<keyword evidence="4" id="KW-1185">Reference proteome</keyword>
<proteinExistence type="predicted"/>
<comment type="caution">
    <text evidence="3">The sequence shown here is derived from an EMBL/GenBank/DDBJ whole genome shotgun (WGS) entry which is preliminary data.</text>
</comment>
<evidence type="ECO:0000259" key="2">
    <source>
        <dbReference type="Pfam" id="PF04419"/>
    </source>
</evidence>
<gene>
    <name evidence="3" type="ORF">WN944_007765</name>
</gene>
<protein>
    <recommendedName>
        <fullName evidence="2">Small EDRK-rich factor-like N-terminal domain-containing protein</fullName>
    </recommendedName>
</protein>
<dbReference type="Proteomes" id="UP001428341">
    <property type="component" value="Unassembled WGS sequence"/>
</dbReference>
<dbReference type="Gene3D" id="4.10.1050.10">
    <property type="entry name" value="At2g23090-like"/>
    <property type="match status" value="1"/>
</dbReference>